<dbReference type="KEGG" id="sari:H5J25_16615"/>
<organism evidence="1 2">
    <name type="scientific">Sphingomonas aliaeris</name>
    <dbReference type="NCBI Taxonomy" id="2759526"/>
    <lineage>
        <taxon>Bacteria</taxon>
        <taxon>Pseudomonadati</taxon>
        <taxon>Pseudomonadota</taxon>
        <taxon>Alphaproteobacteria</taxon>
        <taxon>Sphingomonadales</taxon>
        <taxon>Sphingomonadaceae</taxon>
        <taxon>Sphingomonas</taxon>
    </lineage>
</organism>
<keyword evidence="2" id="KW-1185">Reference proteome</keyword>
<gene>
    <name evidence="1" type="ORF">H5J25_16615</name>
</gene>
<proteinExistence type="predicted"/>
<reference evidence="2" key="1">
    <citation type="submission" date="2020-09" db="EMBL/GenBank/DDBJ databases">
        <title>Sphingomonas sp., a new species isolated from pork steak.</title>
        <authorList>
            <person name="Heidler von Heilborn D."/>
        </authorList>
    </citation>
    <scope>NUCLEOTIDE SEQUENCE [LARGE SCALE GENOMIC DNA]</scope>
</reference>
<dbReference type="EMBL" id="CP061035">
    <property type="protein sequence ID" value="QQV76971.1"/>
    <property type="molecule type" value="Genomic_DNA"/>
</dbReference>
<sequence length="163" mass="17111">MIRHLLAGLLAATALGACNREPSSAEKDAAAEAAVARAEKAARDGKVAPGLPVAANPAKPVAPGSLPPAFDGHWGMRPADCDISRADTKGLLIVKGDTLTFYEATATAKVVGGPSRYKVVTDLTYKGEGQEWSTRETLELTAAGTVLLRTGQSPTKTYRYERC</sequence>
<evidence type="ECO:0000313" key="2">
    <source>
        <dbReference type="Proteomes" id="UP000595894"/>
    </source>
</evidence>
<dbReference type="Proteomes" id="UP000595894">
    <property type="component" value="Chromosome"/>
</dbReference>
<accession>A0A974NU50</accession>
<dbReference type="AlphaFoldDB" id="A0A974NU50"/>
<evidence type="ECO:0000313" key="1">
    <source>
        <dbReference type="EMBL" id="QQV76971.1"/>
    </source>
</evidence>
<name>A0A974NU50_9SPHN</name>
<dbReference type="PROSITE" id="PS51257">
    <property type="entry name" value="PROKAR_LIPOPROTEIN"/>
    <property type="match status" value="1"/>
</dbReference>
<evidence type="ECO:0008006" key="3">
    <source>
        <dbReference type="Google" id="ProtNLM"/>
    </source>
</evidence>
<dbReference type="RefSeq" id="WP_202092998.1">
    <property type="nucleotide sequence ID" value="NZ_CP061035.1"/>
</dbReference>
<protein>
    <recommendedName>
        <fullName evidence="3">Lipoprotein</fullName>
    </recommendedName>
</protein>